<proteinExistence type="predicted"/>
<dbReference type="AlphaFoldDB" id="A0A6J6SQL9"/>
<name>A0A6J6SQL9_9ZZZZ</name>
<reference evidence="1" key="1">
    <citation type="submission" date="2020-05" db="EMBL/GenBank/DDBJ databases">
        <authorList>
            <person name="Chiriac C."/>
            <person name="Salcher M."/>
            <person name="Ghai R."/>
            <person name="Kavagutti S V."/>
        </authorList>
    </citation>
    <scope>NUCLEOTIDE SEQUENCE</scope>
</reference>
<accession>A0A6J6SQL9</accession>
<organism evidence="1">
    <name type="scientific">freshwater metagenome</name>
    <dbReference type="NCBI Taxonomy" id="449393"/>
    <lineage>
        <taxon>unclassified sequences</taxon>
        <taxon>metagenomes</taxon>
        <taxon>ecological metagenomes</taxon>
    </lineage>
</organism>
<evidence type="ECO:0000313" key="1">
    <source>
        <dbReference type="EMBL" id="CAB4737336.1"/>
    </source>
</evidence>
<gene>
    <name evidence="1" type="ORF">UFOPK2786_00566</name>
</gene>
<protein>
    <submittedName>
        <fullName evidence="1">Unannotated protein</fullName>
    </submittedName>
</protein>
<dbReference type="EMBL" id="CAEZYW010000064">
    <property type="protein sequence ID" value="CAB4737336.1"/>
    <property type="molecule type" value="Genomic_DNA"/>
</dbReference>
<sequence>MGDSGDGDIGLVGAALIEHPGVDRAADRAVDVGGAQPLQQCRRVATRYEELAEGGLLEDRHGLAGRPLLGIDPGDPVLLAPRVVDGRAFALRRKEVRTLPAHARAEGGARLLDEVMDGRAPEGPRRLELAIGPRHGVVQTEHLADARAKPLVVAVERREPPDIDADKIGRRLAADDPLGECAPGATRRGDADGVEARGDEEVLDLRGPAEDELVIGREAFRAVVELLDAGLLEHGHPVQRALHEDLEVVPVLVQQLELERVRELVGRDPGLRHRLEPADDEPADLLLHIGVAVGVAEDRHHPIDALDLVGHDVEVLGGVQRHVHAGHRADGLRPLPRAVHDDAGLDVALIGADAGDGATRHRHADNPGALEDPGPELARSAGEGLRDIGRVRRAVARQPDRALQITGLENRDALEGLRWREDLALEVEGLGGRGSAQQLHHSLGGSGDRDAAALLVAGAQARLGLK</sequence>